<evidence type="ECO:0000313" key="1">
    <source>
        <dbReference type="EMBL" id="KAI5669090.1"/>
    </source>
</evidence>
<keyword evidence="2" id="KW-1185">Reference proteome</keyword>
<organism evidence="1 2">
    <name type="scientific">Catharanthus roseus</name>
    <name type="common">Madagascar periwinkle</name>
    <name type="synonym">Vinca rosea</name>
    <dbReference type="NCBI Taxonomy" id="4058"/>
    <lineage>
        <taxon>Eukaryota</taxon>
        <taxon>Viridiplantae</taxon>
        <taxon>Streptophyta</taxon>
        <taxon>Embryophyta</taxon>
        <taxon>Tracheophyta</taxon>
        <taxon>Spermatophyta</taxon>
        <taxon>Magnoliopsida</taxon>
        <taxon>eudicotyledons</taxon>
        <taxon>Gunneridae</taxon>
        <taxon>Pentapetalae</taxon>
        <taxon>asterids</taxon>
        <taxon>lamiids</taxon>
        <taxon>Gentianales</taxon>
        <taxon>Apocynaceae</taxon>
        <taxon>Rauvolfioideae</taxon>
        <taxon>Vinceae</taxon>
        <taxon>Catharanthinae</taxon>
        <taxon>Catharanthus</taxon>
    </lineage>
</organism>
<evidence type="ECO:0000313" key="2">
    <source>
        <dbReference type="Proteomes" id="UP001060085"/>
    </source>
</evidence>
<comment type="caution">
    <text evidence="1">The sequence shown here is derived from an EMBL/GenBank/DDBJ whole genome shotgun (WGS) entry which is preliminary data.</text>
</comment>
<sequence>MGFQKGRKASLAFTVKNACEDSCSRSRKVLGKFLFQLLLVISSASNYSSGGKLITVRKQINMPISEFPHVVASINAIQSLRLSAVKIAVSGERASNSSQGY</sequence>
<protein>
    <submittedName>
        <fullName evidence="1">Uncharacterized protein</fullName>
    </submittedName>
</protein>
<reference evidence="2" key="1">
    <citation type="journal article" date="2023" name="Nat. Plants">
        <title>Single-cell RNA sequencing provides a high-resolution roadmap for understanding the multicellular compartmentation of specialized metabolism.</title>
        <authorList>
            <person name="Sun S."/>
            <person name="Shen X."/>
            <person name="Li Y."/>
            <person name="Li Y."/>
            <person name="Wang S."/>
            <person name="Li R."/>
            <person name="Zhang H."/>
            <person name="Shen G."/>
            <person name="Guo B."/>
            <person name="Wei J."/>
            <person name="Xu J."/>
            <person name="St-Pierre B."/>
            <person name="Chen S."/>
            <person name="Sun C."/>
        </authorList>
    </citation>
    <scope>NUCLEOTIDE SEQUENCE [LARGE SCALE GENOMIC DNA]</scope>
</reference>
<proteinExistence type="predicted"/>
<gene>
    <name evidence="1" type="ORF">M9H77_18943</name>
</gene>
<dbReference type="Proteomes" id="UP001060085">
    <property type="component" value="Linkage Group LG04"/>
</dbReference>
<dbReference type="EMBL" id="CM044704">
    <property type="protein sequence ID" value="KAI5669090.1"/>
    <property type="molecule type" value="Genomic_DNA"/>
</dbReference>
<accession>A0ACC0B8V9</accession>
<name>A0ACC0B8V9_CATRO</name>